<dbReference type="Proteomes" id="UP000038010">
    <property type="component" value="Unassembled WGS sequence"/>
</dbReference>
<protein>
    <recommendedName>
        <fullName evidence="3 8">Histidinol-phosphatase</fullName>
        <shortName evidence="8">HolPase</shortName>
        <ecNumber evidence="3 8">3.1.3.15</ecNumber>
    </recommendedName>
</protein>
<sequence length="305" mass="34537">MPFSHHSHSGQFCPGHAVNTLEEVVQTAITKGLRVFALTEHMPRHEIDFYPEEKDGNYSLEKHYANESAYYAEASRLRDKYKGRIELPIGFESDWIRPESRDLIERSISGHSFDFFVGSVHHVHTIPIDYDQGMYDQAREKAGGSDELLFQDYFDAQLDMMRAVKPPVIGHFDLIRLKSEDPNSTFTKMSGVWGRIERNLDFIAAYGGVLEVNTAALRKGMREPYPGRAICQLALSKGIRFCLSDDSHGIDHVAYGFVEAIEFVKSCGITHLCYVKHVDSPAKTVDHRFANMEFGIAALSDLRDS</sequence>
<keyword evidence="11" id="KW-1185">Reference proteome</keyword>
<dbReference type="PANTHER" id="PTHR21039">
    <property type="entry name" value="HISTIDINOL PHOSPHATASE-RELATED"/>
    <property type="match status" value="1"/>
</dbReference>
<dbReference type="GO" id="GO:0000105">
    <property type="term" value="P:L-histidine biosynthetic process"/>
    <property type="evidence" value="ECO:0007669"/>
    <property type="project" value="UniProtKB-UniRule"/>
</dbReference>
<evidence type="ECO:0000313" key="10">
    <source>
        <dbReference type="EMBL" id="KPI43062.1"/>
    </source>
</evidence>
<evidence type="ECO:0000256" key="6">
    <source>
        <dbReference type="ARBA" id="ARBA00023102"/>
    </source>
</evidence>
<proteinExistence type="inferred from homology"/>
<evidence type="ECO:0000256" key="7">
    <source>
        <dbReference type="ARBA" id="ARBA00049158"/>
    </source>
</evidence>
<dbReference type="AlphaFoldDB" id="A0A0N1HE96"/>
<dbReference type="EC" id="3.1.3.15" evidence="3 8"/>
<dbReference type="InterPro" id="IPR016195">
    <property type="entry name" value="Pol/histidinol_Pase-like"/>
</dbReference>
<keyword evidence="5 8" id="KW-0378">Hydrolase</keyword>
<dbReference type="OrthoDB" id="5957391at2759"/>
<dbReference type="InterPro" id="IPR004013">
    <property type="entry name" value="PHP_dom"/>
</dbReference>
<dbReference type="Gene3D" id="3.20.20.140">
    <property type="entry name" value="Metal-dependent hydrolases"/>
    <property type="match status" value="1"/>
</dbReference>
<feature type="domain" description="PHP" evidence="9">
    <location>
        <begin position="5"/>
        <end position="215"/>
    </location>
</feature>
<dbReference type="InterPro" id="IPR010140">
    <property type="entry name" value="Histidinol_P_phosphatase_HisJ"/>
</dbReference>
<dbReference type="RefSeq" id="XP_018003025.1">
    <property type="nucleotide sequence ID" value="XM_018142123.1"/>
</dbReference>
<accession>A0A0N1HE96</accession>
<dbReference type="UniPathway" id="UPA00031">
    <property type="reaction ID" value="UER00013"/>
</dbReference>
<evidence type="ECO:0000256" key="1">
    <source>
        <dbReference type="ARBA" id="ARBA00004970"/>
    </source>
</evidence>
<dbReference type="EMBL" id="LFJN01000006">
    <property type="protein sequence ID" value="KPI43062.1"/>
    <property type="molecule type" value="Genomic_DNA"/>
</dbReference>
<evidence type="ECO:0000256" key="8">
    <source>
        <dbReference type="RuleBase" id="RU366003"/>
    </source>
</evidence>
<comment type="catalytic activity">
    <reaction evidence="7 8">
        <text>L-histidinol phosphate + H2O = L-histidinol + phosphate</text>
        <dbReference type="Rhea" id="RHEA:14465"/>
        <dbReference type="ChEBI" id="CHEBI:15377"/>
        <dbReference type="ChEBI" id="CHEBI:43474"/>
        <dbReference type="ChEBI" id="CHEBI:57699"/>
        <dbReference type="ChEBI" id="CHEBI:57980"/>
        <dbReference type="EC" id="3.1.3.15"/>
    </reaction>
</comment>
<dbReference type="GO" id="GO:0004401">
    <property type="term" value="F:histidinol-phosphatase activity"/>
    <property type="evidence" value="ECO:0007669"/>
    <property type="project" value="UniProtKB-UniRule"/>
</dbReference>
<dbReference type="NCBIfam" id="TIGR01856">
    <property type="entry name" value="hisJ_fam"/>
    <property type="match status" value="1"/>
</dbReference>
<evidence type="ECO:0000256" key="3">
    <source>
        <dbReference type="ARBA" id="ARBA00013085"/>
    </source>
</evidence>
<dbReference type="CDD" id="cd12110">
    <property type="entry name" value="PHP_HisPPase_Hisj_like"/>
    <property type="match status" value="1"/>
</dbReference>
<gene>
    <name evidence="10" type="ORF">AB675_2173</name>
</gene>
<comment type="pathway">
    <text evidence="1 8">Amino-acid biosynthesis; L-histidine biosynthesis; L-histidine from 5-phospho-alpha-D-ribose 1-diphosphate: step 8/9.</text>
</comment>
<evidence type="ECO:0000256" key="5">
    <source>
        <dbReference type="ARBA" id="ARBA00022801"/>
    </source>
</evidence>
<dbReference type="VEuPathDB" id="FungiDB:AB675_2173"/>
<evidence type="ECO:0000256" key="2">
    <source>
        <dbReference type="ARBA" id="ARBA00009152"/>
    </source>
</evidence>
<dbReference type="SUPFAM" id="SSF89550">
    <property type="entry name" value="PHP domain-like"/>
    <property type="match status" value="1"/>
</dbReference>
<comment type="similarity">
    <text evidence="2 8">Belongs to the PHP hydrolase family. HisK subfamily.</text>
</comment>
<keyword evidence="6 8" id="KW-0368">Histidine biosynthesis</keyword>
<keyword evidence="4 8" id="KW-0028">Amino-acid biosynthesis</keyword>
<dbReference type="GO" id="GO:0005737">
    <property type="term" value="C:cytoplasm"/>
    <property type="evidence" value="ECO:0007669"/>
    <property type="project" value="TreeGrafter"/>
</dbReference>
<evidence type="ECO:0000259" key="9">
    <source>
        <dbReference type="Pfam" id="PF02811"/>
    </source>
</evidence>
<dbReference type="STRING" id="1664694.A0A0N1HE96"/>
<dbReference type="GeneID" id="28734003"/>
<evidence type="ECO:0000313" key="11">
    <source>
        <dbReference type="Proteomes" id="UP000038010"/>
    </source>
</evidence>
<comment type="caution">
    <text evidence="10">The sequence shown here is derived from an EMBL/GenBank/DDBJ whole genome shotgun (WGS) entry which is preliminary data.</text>
</comment>
<name>A0A0N1HE96_9EURO</name>
<organism evidence="10 11">
    <name type="scientific">Cyphellophora attinorum</name>
    <dbReference type="NCBI Taxonomy" id="1664694"/>
    <lineage>
        <taxon>Eukaryota</taxon>
        <taxon>Fungi</taxon>
        <taxon>Dikarya</taxon>
        <taxon>Ascomycota</taxon>
        <taxon>Pezizomycotina</taxon>
        <taxon>Eurotiomycetes</taxon>
        <taxon>Chaetothyriomycetidae</taxon>
        <taxon>Chaetothyriales</taxon>
        <taxon>Cyphellophoraceae</taxon>
        <taxon>Cyphellophora</taxon>
    </lineage>
</organism>
<reference evidence="10 11" key="1">
    <citation type="submission" date="2015-06" db="EMBL/GenBank/DDBJ databases">
        <title>Draft genome of the ant-associated black yeast Phialophora attae CBS 131958.</title>
        <authorList>
            <person name="Moreno L.F."/>
            <person name="Stielow B.J."/>
            <person name="de Hoog S."/>
            <person name="Vicente V.A."/>
            <person name="Weiss V.A."/>
            <person name="de Vries M."/>
            <person name="Cruz L.M."/>
            <person name="Souza E.M."/>
        </authorList>
    </citation>
    <scope>NUCLEOTIDE SEQUENCE [LARGE SCALE GENOMIC DNA]</scope>
    <source>
        <strain evidence="10 11">CBS 131958</strain>
    </source>
</reference>
<dbReference type="PANTHER" id="PTHR21039:SF0">
    <property type="entry name" value="HISTIDINOL-PHOSPHATASE"/>
    <property type="match status" value="1"/>
</dbReference>
<evidence type="ECO:0000256" key="4">
    <source>
        <dbReference type="ARBA" id="ARBA00022605"/>
    </source>
</evidence>
<dbReference type="Pfam" id="PF02811">
    <property type="entry name" value="PHP"/>
    <property type="match status" value="1"/>
</dbReference>
<dbReference type="FunFam" id="3.20.20.140:FF:000059">
    <property type="entry name" value="Histidinol-phosphatase"/>
    <property type="match status" value="1"/>
</dbReference>